<evidence type="ECO:0000256" key="1">
    <source>
        <dbReference type="ARBA" id="ARBA00004141"/>
    </source>
</evidence>
<dbReference type="SMART" id="SM00116">
    <property type="entry name" value="CBS"/>
    <property type="match status" value="1"/>
</dbReference>
<dbReference type="InterPro" id="IPR046342">
    <property type="entry name" value="CBS_dom_sf"/>
</dbReference>
<dbReference type="RefSeq" id="XP_066066575.1">
    <property type="nucleotide sequence ID" value="XM_066210478.1"/>
</dbReference>
<dbReference type="Gene3D" id="1.10.3080.10">
    <property type="entry name" value="Clc chloride channel"/>
    <property type="match status" value="1"/>
</dbReference>
<feature type="transmembrane region" description="Helical" evidence="8">
    <location>
        <begin position="664"/>
        <end position="682"/>
    </location>
</feature>
<feature type="transmembrane region" description="Helical" evidence="8">
    <location>
        <begin position="809"/>
        <end position="829"/>
    </location>
</feature>
<feature type="transmembrane region" description="Helical" evidence="8">
    <location>
        <begin position="956"/>
        <end position="980"/>
    </location>
</feature>
<dbReference type="PRINTS" id="PR00762">
    <property type="entry name" value="CLCHANNEL"/>
</dbReference>
<dbReference type="GO" id="GO:0005769">
    <property type="term" value="C:early endosome"/>
    <property type="evidence" value="ECO:0007669"/>
    <property type="project" value="TreeGrafter"/>
</dbReference>
<dbReference type="FunFam" id="1.10.3080.10:FF:000013">
    <property type="entry name" value="Voltage-gated chloride channel (ClcA)"/>
    <property type="match status" value="1"/>
</dbReference>
<reference evidence="10" key="1">
    <citation type="submission" date="2016-06" db="EMBL/GenBank/DDBJ databases">
        <authorList>
            <person name="Cuomo C."/>
            <person name="Litvintseva A."/>
            <person name="Heitman J."/>
            <person name="Chen Y."/>
            <person name="Sun S."/>
            <person name="Springer D."/>
            <person name="Dromer F."/>
            <person name="Young S."/>
            <person name="Zeng Q."/>
            <person name="Chapman S."/>
            <person name="Gujja S."/>
            <person name="Saif S."/>
            <person name="Birren B."/>
        </authorList>
    </citation>
    <scope>NUCLEOTIDE SEQUENCE</scope>
    <source>
        <strain evidence="10">CBS 7841</strain>
    </source>
</reference>
<feature type="compositionally biased region" description="Polar residues" evidence="9">
    <location>
        <begin position="49"/>
        <end position="91"/>
    </location>
</feature>
<evidence type="ECO:0000313" key="11">
    <source>
        <dbReference type="Proteomes" id="UP000094043"/>
    </source>
</evidence>
<feature type="transmembrane region" description="Helical" evidence="8">
    <location>
        <begin position="768"/>
        <end position="789"/>
    </location>
</feature>
<gene>
    <name evidence="10" type="ORF">L203_101027</name>
</gene>
<dbReference type="GeneID" id="91085241"/>
<dbReference type="GO" id="GO:0005247">
    <property type="term" value="F:voltage-gated chloride channel activity"/>
    <property type="evidence" value="ECO:0007669"/>
    <property type="project" value="TreeGrafter"/>
</dbReference>
<organism evidence="10 11">
    <name type="scientific">Cryptococcus depauperatus CBS 7841</name>
    <dbReference type="NCBI Taxonomy" id="1295531"/>
    <lineage>
        <taxon>Eukaryota</taxon>
        <taxon>Fungi</taxon>
        <taxon>Dikarya</taxon>
        <taxon>Basidiomycota</taxon>
        <taxon>Agaricomycotina</taxon>
        <taxon>Tremellomycetes</taxon>
        <taxon>Tremellales</taxon>
        <taxon>Cryptococcaceae</taxon>
        <taxon>Cryptococcus</taxon>
    </lineage>
</organism>
<dbReference type="EMBL" id="CP143784">
    <property type="protein sequence ID" value="WVN85875.1"/>
    <property type="molecule type" value="Genomic_DNA"/>
</dbReference>
<evidence type="ECO:0000256" key="5">
    <source>
        <dbReference type="ARBA" id="ARBA00023065"/>
    </source>
</evidence>
<feature type="transmembrane region" description="Helical" evidence="8">
    <location>
        <begin position="694"/>
        <end position="717"/>
    </location>
</feature>
<dbReference type="AlphaFoldDB" id="A0A1E3IKH0"/>
<feature type="compositionally biased region" description="Basic and acidic residues" evidence="9">
    <location>
        <begin position="278"/>
        <end position="298"/>
    </location>
</feature>
<dbReference type="InterPro" id="IPR014743">
    <property type="entry name" value="Cl-channel_core"/>
</dbReference>
<dbReference type="PANTHER" id="PTHR45711:SF6">
    <property type="entry name" value="CHLORIDE CHANNEL PROTEIN"/>
    <property type="match status" value="1"/>
</dbReference>
<dbReference type="SUPFAM" id="SSF54631">
    <property type="entry name" value="CBS-domain pair"/>
    <property type="match status" value="1"/>
</dbReference>
<feature type="transmembrane region" description="Helical" evidence="8">
    <location>
        <begin position="861"/>
        <end position="885"/>
    </location>
</feature>
<feature type="compositionally biased region" description="Low complexity" evidence="9">
    <location>
        <begin position="14"/>
        <end position="42"/>
    </location>
</feature>
<dbReference type="PROSITE" id="PS51371">
    <property type="entry name" value="CBS"/>
    <property type="match status" value="1"/>
</dbReference>
<evidence type="ECO:0000256" key="9">
    <source>
        <dbReference type="SAM" id="MobiDB-lite"/>
    </source>
</evidence>
<dbReference type="GO" id="GO:0005794">
    <property type="term" value="C:Golgi apparatus"/>
    <property type="evidence" value="ECO:0007669"/>
    <property type="project" value="TreeGrafter"/>
</dbReference>
<evidence type="ECO:0000313" key="10">
    <source>
        <dbReference type="EMBL" id="WVN85875.1"/>
    </source>
</evidence>
<keyword evidence="2 8" id="KW-0813">Transport</keyword>
<dbReference type="InterPro" id="IPR001807">
    <property type="entry name" value="ClC"/>
</dbReference>
<reference evidence="10" key="3">
    <citation type="submission" date="2024-01" db="EMBL/GenBank/DDBJ databases">
        <authorList>
            <person name="Coelho M.A."/>
            <person name="David-Palma M."/>
            <person name="Shea T."/>
            <person name="Sun S."/>
            <person name="Cuomo C.A."/>
            <person name="Heitman J."/>
        </authorList>
    </citation>
    <scope>NUCLEOTIDE SEQUENCE</scope>
    <source>
        <strain evidence="10">CBS 7841</strain>
    </source>
</reference>
<evidence type="ECO:0000256" key="6">
    <source>
        <dbReference type="ARBA" id="ARBA00023136"/>
    </source>
</evidence>
<feature type="transmembrane region" description="Helical" evidence="8">
    <location>
        <begin position="891"/>
        <end position="910"/>
    </location>
</feature>
<feature type="transmembrane region" description="Helical" evidence="8">
    <location>
        <begin position="627"/>
        <end position="644"/>
    </location>
</feature>
<keyword evidence="7 8" id="KW-0868">Chloride</keyword>
<keyword evidence="5 8" id="KW-0406">Ion transport</keyword>
<keyword evidence="11" id="KW-1185">Reference proteome</keyword>
<keyword evidence="3 8" id="KW-0812">Transmembrane</keyword>
<feature type="compositionally biased region" description="Low complexity" evidence="9">
    <location>
        <begin position="214"/>
        <end position="234"/>
    </location>
</feature>
<feature type="transmembrane region" description="Helical" evidence="8">
    <location>
        <begin position="424"/>
        <end position="445"/>
    </location>
</feature>
<dbReference type="Pfam" id="PF00654">
    <property type="entry name" value="Voltage_CLC"/>
    <property type="match status" value="1"/>
</dbReference>
<feature type="region of interest" description="Disordered" evidence="9">
    <location>
        <begin position="152"/>
        <end position="201"/>
    </location>
</feature>
<comment type="similarity">
    <text evidence="8">Belongs to the chloride channel (TC 2.A.49) family.</text>
</comment>
<comment type="subcellular location">
    <subcellularLocation>
        <location evidence="1 8">Membrane</location>
        <topology evidence="1 8">Multi-pass membrane protein</topology>
    </subcellularLocation>
</comment>
<evidence type="ECO:0000256" key="2">
    <source>
        <dbReference type="ARBA" id="ARBA00022448"/>
    </source>
</evidence>
<evidence type="ECO:0000256" key="7">
    <source>
        <dbReference type="ARBA" id="ARBA00023214"/>
    </source>
</evidence>
<dbReference type="Proteomes" id="UP000094043">
    <property type="component" value="Chromosome 1"/>
</dbReference>
<dbReference type="CDD" id="cd03684">
    <property type="entry name" value="ClC_3_like"/>
    <property type="match status" value="1"/>
</dbReference>
<feature type="region of interest" description="Disordered" evidence="9">
    <location>
        <begin position="213"/>
        <end position="243"/>
    </location>
</feature>
<evidence type="ECO:0000256" key="4">
    <source>
        <dbReference type="ARBA" id="ARBA00022989"/>
    </source>
</evidence>
<feature type="compositionally biased region" description="Low complexity" evidence="9">
    <location>
        <begin position="161"/>
        <end position="179"/>
    </location>
</feature>
<reference evidence="10" key="2">
    <citation type="journal article" date="2022" name="Elife">
        <title>Obligate sexual reproduction of a homothallic fungus closely related to the Cryptococcus pathogenic species complex.</title>
        <authorList>
            <person name="Passer A.R."/>
            <person name="Clancey S.A."/>
            <person name="Shea T."/>
            <person name="David-Palma M."/>
            <person name="Averette A.F."/>
            <person name="Boekhout T."/>
            <person name="Porcel B.M."/>
            <person name="Nowrousian M."/>
            <person name="Cuomo C.A."/>
            <person name="Sun S."/>
            <person name="Heitman J."/>
            <person name="Coelho M.A."/>
        </authorList>
    </citation>
    <scope>NUCLEOTIDE SEQUENCE</scope>
    <source>
        <strain evidence="10">CBS 7841</strain>
    </source>
</reference>
<dbReference type="OrthoDB" id="431497at2759"/>
<feature type="region of interest" description="Disordered" evidence="9">
    <location>
        <begin position="272"/>
        <end position="307"/>
    </location>
</feature>
<feature type="region of interest" description="Disordered" evidence="9">
    <location>
        <begin position="1"/>
        <end position="126"/>
    </location>
</feature>
<dbReference type="InterPro" id="IPR000644">
    <property type="entry name" value="CBS_dom"/>
</dbReference>
<dbReference type="SUPFAM" id="SSF81340">
    <property type="entry name" value="Clc chloride channel"/>
    <property type="match status" value="1"/>
</dbReference>
<feature type="transmembrane region" description="Helical" evidence="8">
    <location>
        <begin position="931"/>
        <end position="950"/>
    </location>
</feature>
<name>A0A1E3IKH0_9TREE</name>
<protein>
    <recommendedName>
        <fullName evidence="8">Chloride channel protein</fullName>
    </recommendedName>
</protein>
<feature type="compositionally biased region" description="Low complexity" evidence="9">
    <location>
        <begin position="96"/>
        <end position="113"/>
    </location>
</feature>
<keyword evidence="6 8" id="KW-0472">Membrane</keyword>
<dbReference type="GO" id="GO:0005886">
    <property type="term" value="C:plasma membrane"/>
    <property type="evidence" value="ECO:0007669"/>
    <property type="project" value="TreeGrafter"/>
</dbReference>
<dbReference type="VEuPathDB" id="FungiDB:L203_02509"/>
<keyword evidence="4 8" id="KW-1133">Transmembrane helix</keyword>
<sequence length="1214" mass="130900">MGEQRVRLSPTPPSTSILSAPSSSTSTTTVRPSRPPSTTSLRNPKHRAQQPNTLNTSGGVTQSRRQSADTYMTDSQSVSPITYFPNPSTFINKPGASSSSTSTSTSTSPSASTFQISSTDSEDRELAAHTPRINPAFTNSVMGLDVTGVGVSSPRMLGRGHSQQSHNTSSSSSVSTLSTDYPRRRSSQAQGGRVFSTPVPGYGATHPNVGLGLGTTLSRSGTGSAISGSGALSSPRRISTSRALPVQPQTAFPTQGLGLPSHEAYYSVSQPATATASRFKDKGSQGNSLRDRAEDHQHSSFGGSSYGATLVPRPPLVGHSSSSPVLSPAGSVIQKLKKRVSAVGLGLGRPEHYDDESLGRRGEVDEMLEDNEGERANGTRVWYSSYVTIDWIHDAIKESSRVRRLRHAASRSLRGKVINTWDRFQGWLVVTLVGVITAFIAFLIIRAEMALFDLKDGFCSSSWGTAKRFCCAPRHQTPGSDGGEGDCADWVEWGQLFDPDNQHGSENAWIYSGPEFLTYAIMALILATVSSCMTVYLSSSVHHTTSKDSAFLTPPQTLPTKHTDASPTKLGVGFPDLLNANAIANERQPLLDSITNEPSTPLIEIPPTNTRKVMFYAAGSGIPEIKTILSGFVIHGYLGGWTLITKSVGLALSVASGLSLGKEGPLVHISCCVGNIISRLFIKYECNEAKRREILSAACAAGVAVAFGAPIGGVLFSLEEVSYYFPSKVMWRSFWCAAITAITFKALNPFGNGSLVLFAVTYTKEYHYWEFLIFLLLGVFGGLYGAVFARLNIIWSRRVRNGTWLKNHPILEVALVVILTTIVSFSNPYTRMGGTELIASLFEECNPSSSSRLCVSHPEEVATVIWEIFMTLVIKGCLTIVTFGIKLPAGIFIPSLAVGACFGRIVGHIMEYIEWTNPELPLFSICKDTNCVVPGLYAVVGAAATLAGVTRTTVSLAVIIFELTSTLNYVVPVMIGVLVAKTLADGLEKKGIYDLVIDLNQLPYLDSKHEYLWGSRRASTITDKSIPHLRADKPYTVRSLTGKLLELVRLGMEDTGFPVLVKEITSAGGGSVALGMTLENGIGSGRERSCLRVVGFLGMNELEHALSELADEPDASINLMPDDSPGALTRSGVFSIFSFADSYVGNTHNPYDLSRYIDQAPIIVQIHSPLELVQQLFVRLGVRQVIVVNSRGVYQGIITKKAWLNFLAELEGED</sequence>
<dbReference type="KEGG" id="cdep:91085241"/>
<accession>A0A1E3IKH0</accession>
<dbReference type="PANTHER" id="PTHR45711">
    <property type="entry name" value="CHLORIDE CHANNEL PROTEIN"/>
    <property type="match status" value="1"/>
</dbReference>
<proteinExistence type="inferred from homology"/>
<feature type="transmembrane region" description="Helical" evidence="8">
    <location>
        <begin position="516"/>
        <end position="537"/>
    </location>
</feature>
<evidence type="ECO:0000256" key="8">
    <source>
        <dbReference type="RuleBase" id="RU361221"/>
    </source>
</evidence>
<evidence type="ECO:0000256" key="3">
    <source>
        <dbReference type="ARBA" id="ARBA00022692"/>
    </source>
</evidence>